<accession>A0A1G8NLI5</accession>
<dbReference type="RefSeq" id="WP_089717013.1">
    <property type="nucleotide sequence ID" value="NZ_FNEH01000015.1"/>
</dbReference>
<evidence type="ECO:0000313" key="1">
    <source>
        <dbReference type="EMBL" id="SDI80380.1"/>
    </source>
</evidence>
<reference evidence="1 2" key="1">
    <citation type="submission" date="2016-10" db="EMBL/GenBank/DDBJ databases">
        <authorList>
            <person name="de Groot N.N."/>
        </authorList>
    </citation>
    <scope>NUCLEOTIDE SEQUENCE [LARGE SCALE GENOMIC DNA]</scope>
    <source>
        <strain evidence="1 2">WG7</strain>
    </source>
</reference>
<dbReference type="Proteomes" id="UP000198945">
    <property type="component" value="Unassembled WGS sequence"/>
</dbReference>
<dbReference type="AlphaFoldDB" id="A0A1G8NLI5"/>
<proteinExistence type="predicted"/>
<name>A0A1G8NLI5_9FIRM</name>
<dbReference type="EMBL" id="FNEH01000015">
    <property type="protein sequence ID" value="SDI80380.1"/>
    <property type="molecule type" value="Genomic_DNA"/>
</dbReference>
<evidence type="ECO:0000313" key="2">
    <source>
        <dbReference type="Proteomes" id="UP000198945"/>
    </source>
</evidence>
<organism evidence="1 2">
    <name type="scientific">Halanaerobium congolense</name>
    <dbReference type="NCBI Taxonomy" id="54121"/>
    <lineage>
        <taxon>Bacteria</taxon>
        <taxon>Bacillati</taxon>
        <taxon>Bacillota</taxon>
        <taxon>Clostridia</taxon>
        <taxon>Halanaerobiales</taxon>
        <taxon>Halanaerobiaceae</taxon>
        <taxon>Halanaerobium</taxon>
    </lineage>
</organism>
<gene>
    <name evidence="1" type="ORF">SAMN04515654_11541</name>
</gene>
<sequence length="528" mass="61698">MFKKTSIFKLYVLCFILIYVFIAAVNVKADSIVLSEVELISNDVSGPGANNSILNDGFKYNGNFNYTNRNEMDKYNFLFNMGLNTQEDRISEEQDLLISRLKASISSKDNSSVFNIGDTFEYFDQYVLNSSLKGISYKYNSPNNGNFKFVFGYDYPRWENIFNDDYQAVSRKSWGMNYNNRQNEKFKWGLSLLKTNDEKGVNDNDILYDNDIYGFNWEYYPIQGLTVKGSSAYGDTEESENSSFSGTAHKIKIFSNAKEGRASIDYERVEPGFKTLLGSATADRVKYKGSLLYRYSERINYNFDYIYFYDNLDGTKSSTTYYHKPGLGVSIRHIFNRRYASTSFKYNLNKKESDDMLVKDNRYTVNYRDRFKLLDMRISMSYSDQESELGDDLKKEDELTSNISLSTRKTINKYILRPTLRFGYFNNDNETEDSSNSSFEKSFELGLDIPESRINSSIRFGEKEDNREEEDIRKLFANFSFYYRPLFLEKYNQGRIYLRLKYNDLSYSENSDKDIRENSISSGITINF</sequence>
<protein>
    <submittedName>
        <fullName evidence="1">Uncharacterized protein</fullName>
    </submittedName>
</protein>